<evidence type="ECO:0000256" key="1">
    <source>
        <dbReference type="ARBA" id="ARBA00022448"/>
    </source>
</evidence>
<proteinExistence type="predicted"/>
<evidence type="ECO:0000259" key="6">
    <source>
        <dbReference type="PROSITE" id="PS50893"/>
    </source>
</evidence>
<dbReference type="PANTHER" id="PTHR42794">
    <property type="entry name" value="HEMIN IMPORT ATP-BINDING PROTEIN HMUV"/>
    <property type="match status" value="1"/>
</dbReference>
<dbReference type="EMBL" id="JAPIUZ010000001">
    <property type="protein sequence ID" value="MCX2562524.1"/>
    <property type="molecule type" value="Genomic_DNA"/>
</dbReference>
<evidence type="ECO:0000256" key="4">
    <source>
        <dbReference type="ARBA" id="ARBA00022967"/>
    </source>
</evidence>
<dbReference type="PROSITE" id="PS50893">
    <property type="entry name" value="ABC_TRANSPORTER_2"/>
    <property type="match status" value="1"/>
</dbReference>
<evidence type="ECO:0000313" key="8">
    <source>
        <dbReference type="Proteomes" id="UP001301152"/>
    </source>
</evidence>
<keyword evidence="2" id="KW-0547">Nucleotide-binding</keyword>
<dbReference type="PANTHER" id="PTHR42794:SF1">
    <property type="entry name" value="HEMIN IMPORT ATP-BINDING PROTEIN HMUV"/>
    <property type="match status" value="1"/>
</dbReference>
<reference evidence="7 8" key="1">
    <citation type="submission" date="2022-11" db="EMBL/GenBank/DDBJ databases">
        <title>Genome sequencing of Acetobacter type strain.</title>
        <authorList>
            <person name="Heo J."/>
            <person name="Lee D."/>
            <person name="Han B.-H."/>
            <person name="Hong S.-B."/>
            <person name="Kwon S.-W."/>
        </authorList>
    </citation>
    <scope>NUCLEOTIDE SEQUENCE [LARGE SCALE GENOMIC DNA]</scope>
    <source>
        <strain evidence="7 8">KACC 21253</strain>
    </source>
</reference>
<dbReference type="InterPro" id="IPR017871">
    <property type="entry name" value="ABC_transporter-like_CS"/>
</dbReference>
<evidence type="ECO:0000256" key="2">
    <source>
        <dbReference type="ARBA" id="ARBA00022741"/>
    </source>
</evidence>
<comment type="caution">
    <text evidence="7">The sequence shown here is derived from an EMBL/GenBank/DDBJ whole genome shotgun (WGS) entry which is preliminary data.</text>
</comment>
<dbReference type="SUPFAM" id="SSF52540">
    <property type="entry name" value="P-loop containing nucleoside triphosphate hydrolases"/>
    <property type="match status" value="1"/>
</dbReference>
<dbReference type="Pfam" id="PF00005">
    <property type="entry name" value="ABC_tran"/>
    <property type="match status" value="1"/>
</dbReference>
<dbReference type="InterPro" id="IPR003439">
    <property type="entry name" value="ABC_transporter-like_ATP-bd"/>
</dbReference>
<dbReference type="Proteomes" id="UP001301152">
    <property type="component" value="Unassembled WGS sequence"/>
</dbReference>
<keyword evidence="4" id="KW-1278">Translocase</keyword>
<feature type="domain" description="ABC transporter" evidence="6">
    <location>
        <begin position="1"/>
        <end position="232"/>
    </location>
</feature>
<dbReference type="Gene3D" id="3.40.50.300">
    <property type="entry name" value="P-loop containing nucleotide triphosphate hydrolases"/>
    <property type="match status" value="1"/>
</dbReference>
<organism evidence="7 8">
    <name type="scientific">Acetobacter thailandicus</name>
    <dbReference type="NCBI Taxonomy" id="1502842"/>
    <lineage>
        <taxon>Bacteria</taxon>
        <taxon>Pseudomonadati</taxon>
        <taxon>Pseudomonadota</taxon>
        <taxon>Alphaproteobacteria</taxon>
        <taxon>Acetobacterales</taxon>
        <taxon>Acetobacteraceae</taxon>
        <taxon>Acetobacter</taxon>
    </lineage>
</organism>
<dbReference type="RefSeq" id="WP_173559369.1">
    <property type="nucleotide sequence ID" value="NZ_JAERKY010000002.1"/>
</dbReference>
<evidence type="ECO:0000313" key="7">
    <source>
        <dbReference type="EMBL" id="MCX2562524.1"/>
    </source>
</evidence>
<dbReference type="CDD" id="cd03214">
    <property type="entry name" value="ABC_Iron-Siderophores_B12_Hemin"/>
    <property type="match status" value="1"/>
</dbReference>
<keyword evidence="8" id="KW-1185">Reference proteome</keyword>
<evidence type="ECO:0000256" key="5">
    <source>
        <dbReference type="ARBA" id="ARBA00037066"/>
    </source>
</evidence>
<sequence length="252" mass="27549">MQVPALQADAATHFVLPEKISLIVARHEHIAIVGPNGAGKSTLLRLLAGLLTPETGQIWLEGRALCTLSRTDIAQHIAWLSQTDRPAPEIITRDYIALGRLPFRRTSQAKQDHAAINTAIEHCEVASLLDTPFGKLSGGEQQRVMLARCLAQTPQILLLDEPTNHLDLAARSRFLKLLAQLPCTVIAVLHDLALVPQFAQRIILLDKGQIILDGTTEDVLFSPQLQAVFQLSVEKVSLKNGQSTFVFTALPS</sequence>
<comment type="function">
    <text evidence="5">Part of the ABC transporter complex HmuTUV involved in hemin import. Responsible for energy coupling to the transport system.</text>
</comment>
<dbReference type="InterPro" id="IPR027417">
    <property type="entry name" value="P-loop_NTPase"/>
</dbReference>
<keyword evidence="3 7" id="KW-0067">ATP-binding</keyword>
<dbReference type="GO" id="GO:0005524">
    <property type="term" value="F:ATP binding"/>
    <property type="evidence" value="ECO:0007669"/>
    <property type="project" value="UniProtKB-KW"/>
</dbReference>
<accession>A0ABT3QB64</accession>
<protein>
    <submittedName>
        <fullName evidence="7">ABC transporter ATP-binding protein</fullName>
    </submittedName>
</protein>
<dbReference type="PROSITE" id="PS00211">
    <property type="entry name" value="ABC_TRANSPORTER_1"/>
    <property type="match status" value="1"/>
</dbReference>
<evidence type="ECO:0000256" key="3">
    <source>
        <dbReference type="ARBA" id="ARBA00022840"/>
    </source>
</evidence>
<keyword evidence="1" id="KW-0813">Transport</keyword>
<name>A0ABT3QB64_9PROT</name>
<dbReference type="SMART" id="SM00382">
    <property type="entry name" value="AAA"/>
    <property type="match status" value="1"/>
</dbReference>
<gene>
    <name evidence="7" type="ORF">OQ497_00880</name>
</gene>
<dbReference type="InterPro" id="IPR003593">
    <property type="entry name" value="AAA+_ATPase"/>
</dbReference>